<dbReference type="InterPro" id="IPR057255">
    <property type="entry name" value="2TM_P5A-ATPase"/>
</dbReference>
<evidence type="ECO:0000256" key="2">
    <source>
        <dbReference type="ARBA" id="ARBA00006000"/>
    </source>
</evidence>
<dbReference type="GO" id="GO:0046872">
    <property type="term" value="F:metal ion binding"/>
    <property type="evidence" value="ECO:0007669"/>
    <property type="project" value="UniProtKB-KW"/>
</dbReference>
<evidence type="ECO:0000256" key="7">
    <source>
        <dbReference type="ARBA" id="ARBA00022842"/>
    </source>
</evidence>
<keyword evidence="10 11" id="KW-0472">Membrane</keyword>
<dbReference type="PROSITE" id="PS00154">
    <property type="entry name" value="ATPASE_E1_E2"/>
    <property type="match status" value="1"/>
</dbReference>
<proteinExistence type="inferred from homology"/>
<dbReference type="InterPro" id="IPR008250">
    <property type="entry name" value="ATPase_P-typ_transduc_dom_A_sf"/>
</dbReference>
<dbReference type="AlphaFoldDB" id="F2UGE3"/>
<dbReference type="InterPro" id="IPR001757">
    <property type="entry name" value="P_typ_ATPase"/>
</dbReference>
<dbReference type="SFLD" id="SFLDF00027">
    <property type="entry name" value="p-type_atpase"/>
    <property type="match status" value="1"/>
</dbReference>
<feature type="domain" description="P-type ATPase A" evidence="12">
    <location>
        <begin position="268"/>
        <end position="370"/>
    </location>
</feature>
<evidence type="ECO:0000256" key="1">
    <source>
        <dbReference type="ARBA" id="ARBA00004141"/>
    </source>
</evidence>
<evidence type="ECO:0000256" key="9">
    <source>
        <dbReference type="ARBA" id="ARBA00022989"/>
    </source>
</evidence>
<keyword evidence="3 11" id="KW-0812">Transmembrane</keyword>
<dbReference type="eggNOG" id="KOG0209">
    <property type="taxonomic scope" value="Eukaryota"/>
</dbReference>
<dbReference type="FunCoup" id="F2UGE3">
    <property type="interactions" value="1492"/>
</dbReference>
<keyword evidence="5" id="KW-0547">Nucleotide-binding</keyword>
<evidence type="ECO:0000259" key="12">
    <source>
        <dbReference type="Pfam" id="PF00122"/>
    </source>
</evidence>
<keyword evidence="7" id="KW-0460">Magnesium</keyword>
<evidence type="ECO:0000313" key="15">
    <source>
        <dbReference type="Proteomes" id="UP000007799"/>
    </source>
</evidence>
<dbReference type="InterPro" id="IPR044492">
    <property type="entry name" value="P_typ_ATPase_HD_dom"/>
</dbReference>
<comment type="similarity">
    <text evidence="2">Belongs to the cation transport ATPase (P-type) (TC 3.A.3) family. Type V subfamily.</text>
</comment>
<evidence type="ECO:0008006" key="16">
    <source>
        <dbReference type="Google" id="ProtNLM"/>
    </source>
</evidence>
<dbReference type="SUPFAM" id="SSF81665">
    <property type="entry name" value="Calcium ATPase, transmembrane domain M"/>
    <property type="match status" value="1"/>
</dbReference>
<dbReference type="SUPFAM" id="SSF56784">
    <property type="entry name" value="HAD-like"/>
    <property type="match status" value="1"/>
</dbReference>
<dbReference type="Proteomes" id="UP000007799">
    <property type="component" value="Unassembled WGS sequence"/>
</dbReference>
<evidence type="ECO:0000256" key="8">
    <source>
        <dbReference type="ARBA" id="ARBA00022967"/>
    </source>
</evidence>
<dbReference type="STRING" id="946362.F2UGE3"/>
<evidence type="ECO:0000256" key="6">
    <source>
        <dbReference type="ARBA" id="ARBA00022840"/>
    </source>
</evidence>
<keyword evidence="6" id="KW-0067">ATP-binding</keyword>
<feature type="transmembrane region" description="Helical" evidence="11">
    <location>
        <begin position="1064"/>
        <end position="1088"/>
    </location>
</feature>
<dbReference type="Gene3D" id="3.40.50.1000">
    <property type="entry name" value="HAD superfamily/HAD-like"/>
    <property type="match status" value="1"/>
</dbReference>
<organism evidence="15">
    <name type="scientific">Salpingoeca rosetta (strain ATCC 50818 / BSB-021)</name>
    <dbReference type="NCBI Taxonomy" id="946362"/>
    <lineage>
        <taxon>Eukaryota</taxon>
        <taxon>Choanoflagellata</taxon>
        <taxon>Craspedida</taxon>
        <taxon>Salpingoecidae</taxon>
        <taxon>Salpingoeca</taxon>
    </lineage>
</organism>
<dbReference type="GO" id="GO:0016887">
    <property type="term" value="F:ATP hydrolysis activity"/>
    <property type="evidence" value="ECO:0007669"/>
    <property type="project" value="InterPro"/>
</dbReference>
<dbReference type="NCBIfam" id="TIGR01494">
    <property type="entry name" value="ATPase_P-type"/>
    <property type="match status" value="1"/>
</dbReference>
<feature type="transmembrane region" description="Helical" evidence="11">
    <location>
        <begin position="1186"/>
        <end position="1218"/>
    </location>
</feature>
<reference evidence="14" key="1">
    <citation type="submission" date="2009-08" db="EMBL/GenBank/DDBJ databases">
        <title>Annotation of Salpingoeca rosetta.</title>
        <authorList>
            <consortium name="The Broad Institute Genome Sequencing Platform"/>
            <person name="Russ C."/>
            <person name="Cuomo C."/>
            <person name="Burger G."/>
            <person name="Gray M.W."/>
            <person name="Holland P.W.H."/>
            <person name="King N."/>
            <person name="Lang F.B.F."/>
            <person name="Roger A.J."/>
            <person name="Ruiz-Trillo I."/>
            <person name="Young S.K."/>
            <person name="Zeng Q."/>
            <person name="Gargeya S."/>
            <person name="Alvarado L."/>
            <person name="Berlin A."/>
            <person name="Chapman S.B."/>
            <person name="Chen Z."/>
            <person name="Freedman E."/>
            <person name="Gellesch M."/>
            <person name="Goldberg J."/>
            <person name="Griggs A."/>
            <person name="Gujja S."/>
            <person name="Heilman E."/>
            <person name="Heiman D."/>
            <person name="Howarth C."/>
            <person name="Mehta T."/>
            <person name="Neiman D."/>
            <person name="Pearson M."/>
            <person name="Roberts A."/>
            <person name="Saif S."/>
            <person name="Shea T."/>
            <person name="Shenoy N."/>
            <person name="Sisk P."/>
            <person name="Stolte C."/>
            <person name="Sykes S."/>
            <person name="White J."/>
            <person name="Yandava C."/>
            <person name="Haas B."/>
            <person name="Nusbaum C."/>
            <person name="Birren B."/>
        </authorList>
    </citation>
    <scope>NUCLEOTIDE SEQUENCE [LARGE SCALE GENOMIC DNA]</scope>
    <source>
        <strain evidence="14">ATCC 50818</strain>
    </source>
</reference>
<dbReference type="Gene3D" id="3.40.1110.10">
    <property type="entry name" value="Calcium-transporting ATPase, cytoplasmic domain N"/>
    <property type="match status" value="1"/>
</dbReference>
<dbReference type="GeneID" id="16072175"/>
<evidence type="ECO:0000256" key="3">
    <source>
        <dbReference type="ARBA" id="ARBA00022692"/>
    </source>
</evidence>
<dbReference type="PROSITE" id="PS01229">
    <property type="entry name" value="COF_2"/>
    <property type="match status" value="1"/>
</dbReference>
<dbReference type="KEGG" id="sre:PTSG_07811"/>
<gene>
    <name evidence="14" type="ORF">PTSG_07811</name>
</gene>
<dbReference type="PANTHER" id="PTHR45630:SF6">
    <property type="entry name" value="CATION-TRANSPORTING P-TYPE ATPASE N-TERMINAL DOMAIN-CONTAINING PROTEIN"/>
    <property type="match status" value="1"/>
</dbReference>
<dbReference type="RefSeq" id="XP_004991614.1">
    <property type="nucleotide sequence ID" value="XM_004991557.1"/>
</dbReference>
<evidence type="ECO:0000256" key="4">
    <source>
        <dbReference type="ARBA" id="ARBA00022723"/>
    </source>
</evidence>
<feature type="transmembrane region" description="Helical" evidence="11">
    <location>
        <begin position="1002"/>
        <end position="1022"/>
    </location>
</feature>
<evidence type="ECO:0000313" key="14">
    <source>
        <dbReference type="EMBL" id="EGD75693.1"/>
    </source>
</evidence>
<keyword evidence="4" id="KW-0479">Metal-binding</keyword>
<accession>F2UGE3</accession>
<dbReference type="OMA" id="WPTYQSL"/>
<dbReference type="Pfam" id="PF00122">
    <property type="entry name" value="E1-E2_ATPase"/>
    <property type="match status" value="1"/>
</dbReference>
<dbReference type="PANTHER" id="PTHR45630">
    <property type="entry name" value="CATION-TRANSPORTING ATPASE-RELATED"/>
    <property type="match status" value="1"/>
</dbReference>
<dbReference type="SFLD" id="SFLDS00003">
    <property type="entry name" value="Haloacid_Dehalogenase"/>
    <property type="match status" value="1"/>
</dbReference>
<dbReference type="NCBIfam" id="TIGR01657">
    <property type="entry name" value="P-ATPase-V"/>
    <property type="match status" value="1"/>
</dbReference>
<dbReference type="GO" id="GO:0019829">
    <property type="term" value="F:ATPase-coupled monoatomic cation transmembrane transporter activity"/>
    <property type="evidence" value="ECO:0007669"/>
    <property type="project" value="TreeGrafter"/>
</dbReference>
<dbReference type="InterPro" id="IPR023298">
    <property type="entry name" value="ATPase_P-typ_TM_dom_sf"/>
</dbReference>
<dbReference type="GO" id="GO:0016020">
    <property type="term" value="C:membrane"/>
    <property type="evidence" value="ECO:0007669"/>
    <property type="project" value="UniProtKB-SubCell"/>
</dbReference>
<dbReference type="InParanoid" id="F2UGE3"/>
<sequence length="1269" mass="139914">MERLTLHTKRATAVLQHAPFVVLYGVGVFEMWRTIGQPYEEALAKAAATQPDDGSDFLPPCMPLPGEYMPTFASRLFVGASVILHILMLLMQHWSVAFHCWLHYRPAPLKEATHALATPPVHQGKPELVAIERTAKGVPYIRFQKQNYMHNPVRLHEHGGFVRVACPDELPLEEYAQHPGLSTPSAKARIMQYGENKFEIEIPSFQDLYVEGLLQPFSVFQFFCVLLWCLDEYWQYSLFTLGMMLMFEGTVVMTRRKNLTSLRGMNNAPRSLLVRRDGAWSRISANKLVPGDVVSVPRGTGGDEDIVPCDCLLLKGTAVVNEATLTGESVPQMKEAVFVDEETAPVKLDVQNRHKVHVLWGGTKMLQHTGAVAEEDRVWSKDSSQDVLDRLRTIAADDVPAGTPDGGCLCYVLRTGFDSSQGRLVRMIQYSSEKVSGNSKEALGATSWLEEGRDQFDLLLHCILIVTSVIPPELYMQMTLAVNTSLMALMKAMIYCTEPFRIPMAGKVDACLFDKTGTITTDELVAAGVVAVSQFPEARAQHKLLSVTGSKPQERHPMGSMPLEASVVIAGCHSLVDVDGKSTGDPLEMTSIKAIKWRFDTNTNTAMPTKDATVTWPASIKPSVKILVRHHFASKLQRMSVVARVSTSTDCGVRGLCVLSKGSPEMIGQLLKDGTMPAWYTPTHRSLAKAGMRVIALAYRRCDDDYDETSVLDAPRTALEKDLLFVGFLAFRCLVRADSKDVVQNLKQSSHAVTMRVSHETGAAPLTAIHVATEVAITRTDKSKLLLLGEKQHQPTADGSSLVWRSADTDAVVSSFDAKTITDLAASYDLCVTGPVRLCAAETSELVWKQASSVRVYARMTPDQKEKLMMALKDTKHHTLMCGDGANDVGALKQAHVGVALLSGFGNANVKRDELTQGDKKSNADAAGARLHVLVTCVHMFRRVRARVCVCVCVCICACVCVHVRECDASIAAPFTSKRPSIESTLDIIRQGRCTLVTTLQMYQILALNCLISSYSLSALYLDGVKSGDRQMTARGLLLTVSFLSISRASPLKKLSSVRPIESIFHPALFLSLLGQFAIHLGCMMYVVSMAKPHLPDNWEPSITGKFEPNLINSVVFLAECVQQVSVFVVNYKGQPFMTSITKNSFLLYSLAFCGAGAFLCASNFFPEFNKLLQLVEYPSEGFRKTLSFVLIGNVVGTIVWDRLMHLIFAPTILFAGFKSITKEDVRKTIKMLLVVGGIMYMIASADPEVWEEYERQMEEYEQGAAAAE</sequence>
<dbReference type="EMBL" id="GL832973">
    <property type="protein sequence ID" value="EGD75693.1"/>
    <property type="molecule type" value="Genomic_DNA"/>
</dbReference>
<dbReference type="SUPFAM" id="SSF81660">
    <property type="entry name" value="Metal cation-transporting ATPase, ATP-binding domain N"/>
    <property type="match status" value="1"/>
</dbReference>
<dbReference type="SUPFAM" id="SSF81653">
    <property type="entry name" value="Calcium ATPase, transduction domain A"/>
    <property type="match status" value="1"/>
</dbReference>
<dbReference type="Gene3D" id="2.70.150.10">
    <property type="entry name" value="Calcium-transporting ATPase, cytoplasmic transduction domain A"/>
    <property type="match status" value="1"/>
</dbReference>
<dbReference type="OrthoDB" id="48943at2759"/>
<keyword evidence="15" id="KW-1185">Reference proteome</keyword>
<dbReference type="InterPro" id="IPR006544">
    <property type="entry name" value="P-type_TPase_V"/>
</dbReference>
<dbReference type="PRINTS" id="PR00119">
    <property type="entry name" value="CATATPASE"/>
</dbReference>
<dbReference type="GO" id="GO:0140358">
    <property type="term" value="F:P-type transmembrane transporter activity"/>
    <property type="evidence" value="ECO:0007669"/>
    <property type="project" value="InterPro"/>
</dbReference>
<dbReference type="Pfam" id="PF23143">
    <property type="entry name" value="2TM_P5A-ATPase"/>
    <property type="match status" value="1"/>
</dbReference>
<dbReference type="InterPro" id="IPR023214">
    <property type="entry name" value="HAD_sf"/>
</dbReference>
<dbReference type="InterPro" id="IPR023299">
    <property type="entry name" value="ATPase_P-typ_cyto_dom_N"/>
</dbReference>
<keyword evidence="8" id="KW-1278">Translocase</keyword>
<name>F2UGE3_SALR5</name>
<protein>
    <recommendedName>
        <fullName evidence="16">Cation-transporting ATPase</fullName>
    </recommendedName>
</protein>
<dbReference type="InterPro" id="IPR036412">
    <property type="entry name" value="HAD-like_sf"/>
</dbReference>
<dbReference type="InterPro" id="IPR018303">
    <property type="entry name" value="ATPase_P-typ_P_site"/>
</dbReference>
<feature type="transmembrane region" description="Helical" evidence="11">
    <location>
        <begin position="1146"/>
        <end position="1166"/>
    </location>
</feature>
<evidence type="ECO:0000259" key="13">
    <source>
        <dbReference type="Pfam" id="PF23143"/>
    </source>
</evidence>
<dbReference type="GO" id="GO:0005524">
    <property type="term" value="F:ATP binding"/>
    <property type="evidence" value="ECO:0007669"/>
    <property type="project" value="UniProtKB-KW"/>
</dbReference>
<dbReference type="InterPro" id="IPR059000">
    <property type="entry name" value="ATPase_P-type_domA"/>
</dbReference>
<dbReference type="SFLD" id="SFLDG00002">
    <property type="entry name" value="C1.7:_P-type_atpase_like"/>
    <property type="match status" value="1"/>
</dbReference>
<comment type="subcellular location">
    <subcellularLocation>
        <location evidence="1">Membrane</location>
        <topology evidence="1">Multi-pass membrane protein</topology>
    </subcellularLocation>
</comment>
<evidence type="ECO:0000256" key="10">
    <source>
        <dbReference type="ARBA" id="ARBA00023136"/>
    </source>
</evidence>
<keyword evidence="9 11" id="KW-1133">Transmembrane helix</keyword>
<evidence type="ECO:0000256" key="11">
    <source>
        <dbReference type="SAM" id="Phobius"/>
    </source>
</evidence>
<evidence type="ECO:0000256" key="5">
    <source>
        <dbReference type="ARBA" id="ARBA00022741"/>
    </source>
</evidence>
<feature type="domain" description="P5A-ATPase transmembrane helical hairpin" evidence="13">
    <location>
        <begin position="76"/>
        <end position="107"/>
    </location>
</feature>
<feature type="transmembrane region" description="Helical" evidence="11">
    <location>
        <begin position="72"/>
        <end position="91"/>
    </location>
</feature>